<proteinExistence type="predicted"/>
<protein>
    <recommendedName>
        <fullName evidence="2">(5-formylfuran-3-yl)methyl phosphate synthase</fullName>
        <ecNumber evidence="2">4.2.3.153</ecNumber>
    </recommendedName>
    <alternativeName>
        <fullName evidence="5">4-(hydroxymethyl)-2-furancarboxaldehyde-phosphate synthase</fullName>
    </alternativeName>
</protein>
<reference evidence="8 9" key="1">
    <citation type="submission" date="2019-03" db="EMBL/GenBank/DDBJ databases">
        <title>Deep-cultivation of Planctomycetes and their phenomic and genomic characterization uncovers novel biology.</title>
        <authorList>
            <person name="Wiegand S."/>
            <person name="Jogler M."/>
            <person name="Boedeker C."/>
            <person name="Pinto D."/>
            <person name="Vollmers J."/>
            <person name="Rivas-Marin E."/>
            <person name="Kohn T."/>
            <person name="Peeters S.H."/>
            <person name="Heuer A."/>
            <person name="Rast P."/>
            <person name="Oberbeckmann S."/>
            <person name="Bunk B."/>
            <person name="Jeske O."/>
            <person name="Meyerdierks A."/>
            <person name="Storesund J.E."/>
            <person name="Kallscheuer N."/>
            <person name="Luecker S."/>
            <person name="Lage O.M."/>
            <person name="Pohl T."/>
            <person name="Merkel B.J."/>
            <person name="Hornburger P."/>
            <person name="Mueller R.-W."/>
            <person name="Bruemmer F."/>
            <person name="Labrenz M."/>
            <person name="Spormann A.M."/>
            <person name="Op den Camp H."/>
            <person name="Overmann J."/>
            <person name="Amann R."/>
            <person name="Jetten M.S.M."/>
            <person name="Mascher T."/>
            <person name="Medema M.H."/>
            <person name="Devos D.P."/>
            <person name="Kaster A.-K."/>
            <person name="Ovreas L."/>
            <person name="Rohde M."/>
            <person name="Galperin M.Y."/>
            <person name="Jogler C."/>
        </authorList>
    </citation>
    <scope>NUCLEOTIDE SEQUENCE [LARGE SCALE GENOMIC DNA]</scope>
    <source>
        <strain evidence="8 9">V144</strain>
    </source>
</reference>
<evidence type="ECO:0000256" key="6">
    <source>
        <dbReference type="ARBA" id="ARBA00047628"/>
    </source>
</evidence>
<evidence type="ECO:0000256" key="2">
    <source>
        <dbReference type="ARBA" id="ARBA00012553"/>
    </source>
</evidence>
<feature type="active site" description="Schiff-base intermediate with substrate" evidence="7">
    <location>
        <position position="32"/>
    </location>
</feature>
<comment type="function">
    <text evidence="1">Catalyzes the formation of 4-(hydroxymethyl)-2-furancarboxaldehyde phosphate (4-HFC-P) from two molecules of glyceraldehyde-3-P (GA-3-P).</text>
</comment>
<keyword evidence="3" id="KW-0456">Lyase</keyword>
<dbReference type="EMBL" id="CP037920">
    <property type="protein sequence ID" value="QDT96899.1"/>
    <property type="molecule type" value="Genomic_DNA"/>
</dbReference>
<dbReference type="KEGG" id="gaw:V144x_23680"/>
<gene>
    <name evidence="8" type="ORF">V144x_23680</name>
</gene>
<comment type="catalytic activity">
    <reaction evidence="6">
        <text>2 D-glyceraldehyde 3-phosphate = 4-(hydroxymethyl)-2-furancarboxaldehyde phosphate + phosphate + 2 H2O</text>
        <dbReference type="Rhea" id="RHEA:43536"/>
        <dbReference type="ChEBI" id="CHEBI:15377"/>
        <dbReference type="ChEBI" id="CHEBI:43474"/>
        <dbReference type="ChEBI" id="CHEBI:59776"/>
        <dbReference type="ChEBI" id="CHEBI:83407"/>
        <dbReference type="EC" id="4.2.3.153"/>
    </reaction>
</comment>
<dbReference type="EC" id="4.2.3.153" evidence="2"/>
<dbReference type="InterPro" id="IPR007565">
    <property type="entry name" value="4HFCP_synth"/>
</dbReference>
<sequence length="249" mass="28177">MNPHRVQLLVSIRNRDEVLPALNGGCDILDLKEPLNGALGMVDEEILHSISDYFFKQPVNVPLSLALGELVEQKEKRITPTIPSEVTYLKMGLSETKQSDNWYSDWLNWRQRIEVTNKATFQWIAVAYADWKQARSIPPEDVLTAAIKSRCAGLLIDTYDKQGQSLLSCMRLEEIQRLIDRAQKYNLKIALAGSITSDHLELLSDISPDIIGIRGAACVGSQRTNQVQKLAVKTFRKELDRQYTFMESG</sequence>
<dbReference type="PIRSF" id="PIRSF015957">
    <property type="entry name" value="UCP015957"/>
    <property type="match status" value="1"/>
</dbReference>
<organism evidence="8 9">
    <name type="scientific">Gimesia aquarii</name>
    <dbReference type="NCBI Taxonomy" id="2527964"/>
    <lineage>
        <taxon>Bacteria</taxon>
        <taxon>Pseudomonadati</taxon>
        <taxon>Planctomycetota</taxon>
        <taxon>Planctomycetia</taxon>
        <taxon>Planctomycetales</taxon>
        <taxon>Planctomycetaceae</taxon>
        <taxon>Gimesia</taxon>
    </lineage>
</organism>
<evidence type="ECO:0000256" key="3">
    <source>
        <dbReference type="ARBA" id="ARBA00023239"/>
    </source>
</evidence>
<dbReference type="RefSeq" id="WP_144985293.1">
    <property type="nucleotide sequence ID" value="NZ_CP037920.1"/>
</dbReference>
<evidence type="ECO:0000256" key="1">
    <source>
        <dbReference type="ARBA" id="ARBA00003810"/>
    </source>
</evidence>
<name>A0A517VV66_9PLAN</name>
<keyword evidence="4" id="KW-0704">Schiff base</keyword>
<evidence type="ECO:0000256" key="4">
    <source>
        <dbReference type="ARBA" id="ARBA00023270"/>
    </source>
</evidence>
<feature type="active site" description="Proton acceptor" evidence="7">
    <location>
        <position position="90"/>
    </location>
</feature>
<accession>A0A517VV66</accession>
<evidence type="ECO:0000256" key="5">
    <source>
        <dbReference type="ARBA" id="ARBA00032523"/>
    </source>
</evidence>
<evidence type="ECO:0000313" key="8">
    <source>
        <dbReference type="EMBL" id="QDT96899.1"/>
    </source>
</evidence>
<evidence type="ECO:0000256" key="7">
    <source>
        <dbReference type="PIRSR" id="PIRSR015957-1"/>
    </source>
</evidence>
<dbReference type="AlphaFoldDB" id="A0A517VV66"/>
<dbReference type="Proteomes" id="UP000318704">
    <property type="component" value="Chromosome"/>
</dbReference>
<dbReference type="GO" id="GO:0016829">
    <property type="term" value="F:lyase activity"/>
    <property type="evidence" value="ECO:0007669"/>
    <property type="project" value="UniProtKB-KW"/>
</dbReference>
<dbReference type="Pfam" id="PF04476">
    <property type="entry name" value="4HFCP_synth"/>
    <property type="match status" value="1"/>
</dbReference>
<evidence type="ECO:0000313" key="9">
    <source>
        <dbReference type="Proteomes" id="UP000318704"/>
    </source>
</evidence>